<feature type="transmembrane region" description="Helical" evidence="1">
    <location>
        <begin position="38"/>
        <end position="59"/>
    </location>
</feature>
<dbReference type="Proteomes" id="UP000593567">
    <property type="component" value="Unassembled WGS sequence"/>
</dbReference>
<organism evidence="2 3">
    <name type="scientific">Bugula neritina</name>
    <name type="common">Brown bryozoan</name>
    <name type="synonym">Sertularia neritina</name>
    <dbReference type="NCBI Taxonomy" id="10212"/>
    <lineage>
        <taxon>Eukaryota</taxon>
        <taxon>Metazoa</taxon>
        <taxon>Spiralia</taxon>
        <taxon>Lophotrochozoa</taxon>
        <taxon>Bryozoa</taxon>
        <taxon>Gymnolaemata</taxon>
        <taxon>Cheilostomatida</taxon>
        <taxon>Flustrina</taxon>
        <taxon>Buguloidea</taxon>
        <taxon>Bugulidae</taxon>
        <taxon>Bugula</taxon>
    </lineage>
</organism>
<keyword evidence="1" id="KW-1133">Transmembrane helix</keyword>
<gene>
    <name evidence="2" type="ORF">EB796_000703</name>
</gene>
<keyword evidence="1" id="KW-0472">Membrane</keyword>
<keyword evidence="1" id="KW-0812">Transmembrane</keyword>
<dbReference type="EMBL" id="VXIV02000090">
    <property type="protein sequence ID" value="KAF6040986.1"/>
    <property type="molecule type" value="Genomic_DNA"/>
</dbReference>
<evidence type="ECO:0000256" key="1">
    <source>
        <dbReference type="SAM" id="Phobius"/>
    </source>
</evidence>
<comment type="caution">
    <text evidence="2">The sequence shown here is derived from an EMBL/GenBank/DDBJ whole genome shotgun (WGS) entry which is preliminary data.</text>
</comment>
<sequence length="77" mass="9141">MKSQLCCLKHCFILQVYLLTIINSEMKINFLLLEQMQAVTHVFGHLLKNIISLFIIFLFRNSYYYASQCCYIGELRI</sequence>
<evidence type="ECO:0000313" key="3">
    <source>
        <dbReference type="Proteomes" id="UP000593567"/>
    </source>
</evidence>
<keyword evidence="3" id="KW-1185">Reference proteome</keyword>
<accession>A0A7J7KS08</accession>
<name>A0A7J7KS08_BUGNE</name>
<proteinExistence type="predicted"/>
<protein>
    <submittedName>
        <fullName evidence="2">Uncharacterized protein</fullName>
    </submittedName>
</protein>
<reference evidence="2" key="1">
    <citation type="submission" date="2020-06" db="EMBL/GenBank/DDBJ databases">
        <title>Draft genome of Bugula neritina, a colonial animal packing powerful symbionts and potential medicines.</title>
        <authorList>
            <person name="Rayko M."/>
        </authorList>
    </citation>
    <scope>NUCLEOTIDE SEQUENCE [LARGE SCALE GENOMIC DNA]</scope>
    <source>
        <strain evidence="2">Kwan_BN1</strain>
    </source>
</reference>
<dbReference type="AlphaFoldDB" id="A0A7J7KS08"/>
<evidence type="ECO:0000313" key="2">
    <source>
        <dbReference type="EMBL" id="KAF6040986.1"/>
    </source>
</evidence>